<feature type="transmembrane region" description="Helical" evidence="1">
    <location>
        <begin position="179"/>
        <end position="196"/>
    </location>
</feature>
<dbReference type="PANTHER" id="PTHR23028:SF53">
    <property type="entry name" value="ACYL_TRANSF_3 DOMAIN-CONTAINING PROTEIN"/>
    <property type="match status" value="1"/>
</dbReference>
<feature type="transmembrane region" description="Helical" evidence="1">
    <location>
        <begin position="216"/>
        <end position="237"/>
    </location>
</feature>
<feature type="transmembrane region" description="Helical" evidence="1">
    <location>
        <begin position="117"/>
        <end position="135"/>
    </location>
</feature>
<feature type="transmembrane region" description="Helical" evidence="1">
    <location>
        <begin position="311"/>
        <end position="331"/>
    </location>
</feature>
<evidence type="ECO:0000313" key="3">
    <source>
        <dbReference type="EMBL" id="MBS9720891.1"/>
    </source>
</evidence>
<protein>
    <submittedName>
        <fullName evidence="3">Acyltransferase</fullName>
    </submittedName>
</protein>
<keyword evidence="1" id="KW-1133">Transmembrane helix</keyword>
<keyword evidence="1" id="KW-0812">Transmembrane</keyword>
<keyword evidence="3" id="KW-0808">Transferase</keyword>
<dbReference type="Proteomes" id="UP001297272">
    <property type="component" value="Unassembled WGS sequence"/>
</dbReference>
<dbReference type="PANTHER" id="PTHR23028">
    <property type="entry name" value="ACETYLTRANSFERASE"/>
    <property type="match status" value="1"/>
</dbReference>
<evidence type="ECO:0000259" key="2">
    <source>
        <dbReference type="Pfam" id="PF01757"/>
    </source>
</evidence>
<comment type="caution">
    <text evidence="3">The sequence shown here is derived from an EMBL/GenBank/DDBJ whole genome shotgun (WGS) entry which is preliminary data.</text>
</comment>
<feature type="transmembrane region" description="Helical" evidence="1">
    <location>
        <begin position="343"/>
        <end position="364"/>
    </location>
</feature>
<keyword evidence="1" id="KW-0472">Membrane</keyword>
<dbReference type="InterPro" id="IPR050879">
    <property type="entry name" value="Acyltransferase_3"/>
</dbReference>
<feature type="domain" description="Acyltransferase 3" evidence="2">
    <location>
        <begin position="38"/>
        <end position="357"/>
    </location>
</feature>
<dbReference type="GO" id="GO:0016746">
    <property type="term" value="F:acyltransferase activity"/>
    <property type="evidence" value="ECO:0007669"/>
    <property type="project" value="UniProtKB-KW"/>
</dbReference>
<evidence type="ECO:0000313" key="4">
    <source>
        <dbReference type="Proteomes" id="UP001297272"/>
    </source>
</evidence>
<dbReference type="InterPro" id="IPR002656">
    <property type="entry name" value="Acyl_transf_3_dom"/>
</dbReference>
<dbReference type="EMBL" id="JAFMNX010000002">
    <property type="protein sequence ID" value="MBS9720891.1"/>
    <property type="molecule type" value="Genomic_DNA"/>
</dbReference>
<keyword evidence="4" id="KW-1185">Reference proteome</keyword>
<feature type="transmembrane region" description="Helical" evidence="1">
    <location>
        <begin position="249"/>
        <end position="271"/>
    </location>
</feature>
<feature type="transmembrane region" description="Helical" evidence="1">
    <location>
        <begin position="277"/>
        <end position="299"/>
    </location>
</feature>
<sequence>MVDVGWIAYVSLTTGFGVAIAAALMVRSEPSPAGRIGCIDGLRGYLAFSVVAHHYLIGWNYVISGEWVAPSNPLLANLGPAAVSVFFMITGLLFYLRIDRAEVGWLKLYVGRIFRIAPLWFTAVAAVVLVSLARTGWNGDASILAPILNWIFLWGFPDIGGYSSSIVIAGVAWTLRYEALFYILLPLLALGVSVLPRHPLVRMPAFMAIAALSSTLPAYSFAGFIINFAAPFFWGMATAEALKLPRFCALLRLGPASLLGALCLTAALLIPRPAYAAWAYAPLFCFFLTVAAGNTYRGLLTARPSLVLGDVSYSIYLMQGIIIHALMVIGFPDTFSTSGTLGWAALPPTFFVLAVTSLVTYRWIERPGIALGRALTRQPKKKVGASKSEAVVDREIDRAGI</sequence>
<reference evidence="3 4" key="1">
    <citation type="submission" date="2021-03" db="EMBL/GenBank/DDBJ databases">
        <title>Tianweitania aestuarii sp. nov., isolated from a tidal flat.</title>
        <authorList>
            <person name="Park S."/>
            <person name="Yoon J.-H."/>
        </authorList>
    </citation>
    <scope>NUCLEOTIDE SEQUENCE [LARGE SCALE GENOMIC DNA]</scope>
    <source>
        <strain evidence="3 4">BSSL-BM11</strain>
    </source>
</reference>
<feature type="transmembrane region" description="Helical" evidence="1">
    <location>
        <begin position="45"/>
        <end position="62"/>
    </location>
</feature>
<gene>
    <name evidence="3" type="ORF">JYU29_09360</name>
</gene>
<dbReference type="RefSeq" id="WP_213984540.1">
    <property type="nucleotide sequence ID" value="NZ_JAFMNX010000002.1"/>
</dbReference>
<feature type="transmembrane region" description="Helical" evidence="1">
    <location>
        <begin position="147"/>
        <end position="172"/>
    </location>
</feature>
<proteinExistence type="predicted"/>
<accession>A0ABS5RV12</accession>
<keyword evidence="3" id="KW-0012">Acyltransferase</keyword>
<dbReference type="Pfam" id="PF01757">
    <property type="entry name" value="Acyl_transf_3"/>
    <property type="match status" value="1"/>
</dbReference>
<organism evidence="3 4">
    <name type="scientific">Tianweitania aestuarii</name>
    <dbReference type="NCBI Taxonomy" id="2814886"/>
    <lineage>
        <taxon>Bacteria</taxon>
        <taxon>Pseudomonadati</taxon>
        <taxon>Pseudomonadota</taxon>
        <taxon>Alphaproteobacteria</taxon>
        <taxon>Hyphomicrobiales</taxon>
        <taxon>Phyllobacteriaceae</taxon>
        <taxon>Tianweitania</taxon>
    </lineage>
</organism>
<name>A0ABS5RV12_9HYPH</name>
<feature type="transmembrane region" description="Helical" evidence="1">
    <location>
        <begin position="74"/>
        <end position="96"/>
    </location>
</feature>
<evidence type="ECO:0000256" key="1">
    <source>
        <dbReference type="SAM" id="Phobius"/>
    </source>
</evidence>
<feature type="transmembrane region" description="Helical" evidence="1">
    <location>
        <begin position="6"/>
        <end position="24"/>
    </location>
</feature>